<evidence type="ECO:0000259" key="2">
    <source>
        <dbReference type="PROSITE" id="PS51192"/>
    </source>
</evidence>
<keyword evidence="1" id="KW-0812">Transmembrane</keyword>
<proteinExistence type="predicted"/>
<evidence type="ECO:0000313" key="3">
    <source>
        <dbReference type="EMBL" id="QWZ09216.1"/>
    </source>
</evidence>
<accession>A0A975Y173</accession>
<dbReference type="GO" id="GO:0005829">
    <property type="term" value="C:cytosol"/>
    <property type="evidence" value="ECO:0007669"/>
    <property type="project" value="TreeGrafter"/>
</dbReference>
<dbReference type="PANTHER" id="PTHR47396:SF1">
    <property type="entry name" value="ATP-DEPENDENT HELICASE IRC3-RELATED"/>
    <property type="match status" value="1"/>
</dbReference>
<dbReference type="RefSeq" id="WP_216941062.1">
    <property type="nucleotide sequence ID" value="NZ_CP077062.1"/>
</dbReference>
<keyword evidence="1" id="KW-0472">Membrane</keyword>
<keyword evidence="3" id="KW-0067">ATP-binding</keyword>
<dbReference type="PANTHER" id="PTHR47396">
    <property type="entry name" value="TYPE I RESTRICTION ENZYME ECOKI R PROTEIN"/>
    <property type="match status" value="1"/>
</dbReference>
<organism evidence="3 4">
    <name type="scientific">Nocardioides panacis</name>
    <dbReference type="NCBI Taxonomy" id="2849501"/>
    <lineage>
        <taxon>Bacteria</taxon>
        <taxon>Bacillati</taxon>
        <taxon>Actinomycetota</taxon>
        <taxon>Actinomycetes</taxon>
        <taxon>Propionibacteriales</taxon>
        <taxon>Nocardioidaceae</taxon>
        <taxon>Nocardioides</taxon>
    </lineage>
</organism>
<dbReference type="GO" id="GO:0005524">
    <property type="term" value="F:ATP binding"/>
    <property type="evidence" value="ECO:0007669"/>
    <property type="project" value="InterPro"/>
</dbReference>
<dbReference type="PROSITE" id="PS51192">
    <property type="entry name" value="HELICASE_ATP_BIND_1"/>
    <property type="match status" value="1"/>
</dbReference>
<dbReference type="Pfam" id="PF04851">
    <property type="entry name" value="ResIII"/>
    <property type="match status" value="1"/>
</dbReference>
<dbReference type="InterPro" id="IPR006935">
    <property type="entry name" value="Helicase/UvrB_N"/>
</dbReference>
<dbReference type="SMART" id="SM00487">
    <property type="entry name" value="DEXDc"/>
    <property type="match status" value="1"/>
</dbReference>
<feature type="transmembrane region" description="Helical" evidence="1">
    <location>
        <begin position="678"/>
        <end position="711"/>
    </location>
</feature>
<keyword evidence="4" id="KW-1185">Reference proteome</keyword>
<name>A0A975Y173_9ACTN</name>
<evidence type="ECO:0000313" key="4">
    <source>
        <dbReference type="Proteomes" id="UP000683575"/>
    </source>
</evidence>
<reference evidence="3" key="1">
    <citation type="submission" date="2021-06" db="EMBL/GenBank/DDBJ databases">
        <title>Complete genome sequence of Nocardioides sp. G188.</title>
        <authorList>
            <person name="Im W.-T."/>
        </authorList>
    </citation>
    <scope>NUCLEOTIDE SEQUENCE</scope>
    <source>
        <strain evidence="3">G188</strain>
    </source>
</reference>
<dbReference type="GO" id="GO:0016787">
    <property type="term" value="F:hydrolase activity"/>
    <property type="evidence" value="ECO:0007669"/>
    <property type="project" value="InterPro"/>
</dbReference>
<dbReference type="KEGG" id="nps:KRR39_05335"/>
<dbReference type="Proteomes" id="UP000683575">
    <property type="component" value="Chromosome"/>
</dbReference>
<feature type="domain" description="Helicase ATP-binding" evidence="2">
    <location>
        <begin position="28"/>
        <end position="207"/>
    </location>
</feature>
<dbReference type="InterPro" id="IPR014001">
    <property type="entry name" value="Helicase_ATP-bd"/>
</dbReference>
<keyword evidence="3" id="KW-0347">Helicase</keyword>
<dbReference type="GO" id="GO:0003677">
    <property type="term" value="F:DNA binding"/>
    <property type="evidence" value="ECO:0007669"/>
    <property type="project" value="InterPro"/>
</dbReference>
<gene>
    <name evidence="3" type="ORF">KRR39_05335</name>
</gene>
<sequence length="891" mass="96141">MQQEGVAETRAPYRLRVHQARALDAIERAEATGARRSWVVLPPGAGKTLVGLETARRRGRTTVVLGPNTAIQSQWLRGWTDLVGDGDQASGTRAVDTFFTALTYQSLATFDPDAEVDEDGVETGAAEEGSLLDRLHPNGRALVERLKEVGDLTLVLDECHHLLQVWGRLLQEVLDELPDAFVLGLTATPPDTLTADQRVLVDELFGDSVFSVSIPAVVREGDLAPFAELAWLTTPTSTENDWLAAQGERFAELTTALSDPAYGSTGFFAWLDERYDAGEPPDAALRMVHAGLMTLPDGARLSERHRHDPGAEDWVLLLEGWAAHLRTTGEDDAVLERIRAVLPSVGYQLTRRGIRRGRSPVDRVLARSEAKVVALTEIVGAERRGLGERMRMLVLCDHEQATATLPADLDGVLSQEAGSARLALRHLEDALPDLHPVLVTGRTVTGSAETMKALHVYVATYDPDLALRAEQGRWTSREWVPWVTRFFEEGHCHVLVGTRGLLGEGWDARAVTGLVDLTTATTSTAVVQTRGRALRTDPYWPEKVALTWSVVCVSEDHPKGGNDWNRFVRKHEGFYGVDAEGEVVAGVAHVDDAFSPYAAPPVSDFDAVNARMLARAEERETVREAWAVGTPYTDTFVHTVRITTRIPAAPVTAPAPVVLHDGDLRLRDGRPAPWRPHFALAVGLVLAALAFLLNLTPAAVVGIGVVTMLGIQTTVAVDRGRRIAEDLARPPGLEQVAFAVADGLHSAGLTSAGAAAVSVEVDTVGERRCALEGVPPEESAAFASALDEVVSPMASPRYVLPRWVLAGPVDNGDGLRVALGRLRADGELWHSVPTVLGTTGKRAQAFAAAWDRWVGGGPAIYTGSPQGEGVLVTTRGSDPFAATTVLRTSWR</sequence>
<protein>
    <submittedName>
        <fullName evidence="3">DEAD/DEAH box helicase family protein</fullName>
    </submittedName>
</protein>
<dbReference type="GO" id="GO:0004386">
    <property type="term" value="F:helicase activity"/>
    <property type="evidence" value="ECO:0007669"/>
    <property type="project" value="UniProtKB-KW"/>
</dbReference>
<keyword evidence="3" id="KW-0547">Nucleotide-binding</keyword>
<dbReference type="InterPro" id="IPR050742">
    <property type="entry name" value="Helicase_Restrict-Modif_Enz"/>
</dbReference>
<dbReference type="EMBL" id="CP077062">
    <property type="protein sequence ID" value="QWZ09216.1"/>
    <property type="molecule type" value="Genomic_DNA"/>
</dbReference>
<keyword evidence="3" id="KW-0378">Hydrolase</keyword>
<keyword evidence="1" id="KW-1133">Transmembrane helix</keyword>
<dbReference type="AlphaFoldDB" id="A0A975Y173"/>
<evidence type="ECO:0000256" key="1">
    <source>
        <dbReference type="SAM" id="Phobius"/>
    </source>
</evidence>